<evidence type="ECO:0000313" key="2">
    <source>
        <dbReference type="Proteomes" id="UP001633002"/>
    </source>
</evidence>
<protein>
    <submittedName>
        <fullName evidence="1">Uncharacterized protein</fullName>
    </submittedName>
</protein>
<sequence length="124" mass="13903">MLKRDISMLIWSVELRRGDVKVIKDLLELGKEKTRLSFKELDMTKGATVMLAVSGDDRFVVVAPEFDPELGWIGRYHHKARTVVAPVEEAYVLTGPLYAEQSAAGEAEDSKFVDNPHWTAVEAD</sequence>
<name>A0ABD3HNS8_9MARC</name>
<proteinExistence type="predicted"/>
<accession>A0ABD3HNS8</accession>
<dbReference type="EMBL" id="JBJQOH010000003">
    <property type="protein sequence ID" value="KAL3691009.1"/>
    <property type="molecule type" value="Genomic_DNA"/>
</dbReference>
<gene>
    <name evidence="1" type="ORF">R1sor_004660</name>
</gene>
<evidence type="ECO:0000313" key="1">
    <source>
        <dbReference type="EMBL" id="KAL3691009.1"/>
    </source>
</evidence>
<comment type="caution">
    <text evidence="1">The sequence shown here is derived from an EMBL/GenBank/DDBJ whole genome shotgun (WGS) entry which is preliminary data.</text>
</comment>
<reference evidence="1 2" key="1">
    <citation type="submission" date="2024-09" db="EMBL/GenBank/DDBJ databases">
        <title>Chromosome-scale assembly of Riccia sorocarpa.</title>
        <authorList>
            <person name="Paukszto L."/>
        </authorList>
    </citation>
    <scope>NUCLEOTIDE SEQUENCE [LARGE SCALE GENOMIC DNA]</scope>
    <source>
        <strain evidence="1">LP-2024</strain>
        <tissue evidence="1">Aerial parts of the thallus</tissue>
    </source>
</reference>
<dbReference type="Proteomes" id="UP001633002">
    <property type="component" value="Unassembled WGS sequence"/>
</dbReference>
<organism evidence="1 2">
    <name type="scientific">Riccia sorocarpa</name>
    <dbReference type="NCBI Taxonomy" id="122646"/>
    <lineage>
        <taxon>Eukaryota</taxon>
        <taxon>Viridiplantae</taxon>
        <taxon>Streptophyta</taxon>
        <taxon>Embryophyta</taxon>
        <taxon>Marchantiophyta</taxon>
        <taxon>Marchantiopsida</taxon>
        <taxon>Marchantiidae</taxon>
        <taxon>Marchantiales</taxon>
        <taxon>Ricciaceae</taxon>
        <taxon>Riccia</taxon>
    </lineage>
</organism>
<dbReference type="AlphaFoldDB" id="A0ABD3HNS8"/>
<keyword evidence="2" id="KW-1185">Reference proteome</keyword>